<organism evidence="1">
    <name type="scientific">uncultured Rubrobacteraceae bacterium</name>
    <dbReference type="NCBI Taxonomy" id="349277"/>
    <lineage>
        <taxon>Bacteria</taxon>
        <taxon>Bacillati</taxon>
        <taxon>Actinomycetota</taxon>
        <taxon>Rubrobacteria</taxon>
        <taxon>Rubrobacterales</taxon>
        <taxon>Rubrobacteraceae</taxon>
        <taxon>environmental samples</taxon>
    </lineage>
</organism>
<dbReference type="AlphaFoldDB" id="A0A6J4QQK5"/>
<name>A0A6J4QQK5_9ACTN</name>
<proteinExistence type="predicted"/>
<protein>
    <submittedName>
        <fullName evidence="1">Uncharacterized protein</fullName>
    </submittedName>
</protein>
<gene>
    <name evidence="1" type="ORF">AVDCRST_MAG02-20</name>
</gene>
<dbReference type="EMBL" id="CADCVH010000002">
    <property type="protein sequence ID" value="CAA9443681.1"/>
    <property type="molecule type" value="Genomic_DNA"/>
</dbReference>
<evidence type="ECO:0000313" key="1">
    <source>
        <dbReference type="EMBL" id="CAA9443681.1"/>
    </source>
</evidence>
<reference evidence="1" key="1">
    <citation type="submission" date="2020-02" db="EMBL/GenBank/DDBJ databases">
        <authorList>
            <person name="Meier V. D."/>
        </authorList>
    </citation>
    <scope>NUCLEOTIDE SEQUENCE</scope>
    <source>
        <strain evidence="1">AVDCRST_MAG02</strain>
    </source>
</reference>
<accession>A0A6J4QQK5</accession>
<sequence>MARALFAKKIEPESVTNASGGPYSCTARNKTDRNALRSCLRVRALLKMAREWLSMMVRA</sequence>